<dbReference type="PANTHER" id="PTHR43895:SF91">
    <property type="entry name" value="CBL-INTERACTING SERINE_THREONINE-PROTEIN KINASE 6"/>
    <property type="match status" value="1"/>
</dbReference>
<protein>
    <submittedName>
        <fullName evidence="7">CBL-interacting serine/threonine-protein kinase 20</fullName>
    </submittedName>
</protein>
<evidence type="ECO:0000256" key="2">
    <source>
        <dbReference type="ARBA" id="ARBA00022679"/>
    </source>
</evidence>
<dbReference type="SUPFAM" id="SSF56112">
    <property type="entry name" value="Protein kinase-like (PK-like)"/>
    <property type="match status" value="1"/>
</dbReference>
<evidence type="ECO:0000313" key="7">
    <source>
        <dbReference type="EMBL" id="KAE8685176.1"/>
    </source>
</evidence>
<proteinExistence type="predicted"/>
<keyword evidence="3" id="KW-0547">Nucleotide-binding</keyword>
<name>A0A6A2Z0A2_HIBSY</name>
<keyword evidence="4 7" id="KW-0418">Kinase</keyword>
<sequence>MVKHPDIVELQEVMASKTKIYFAMELVCGRELFTKVAKGRLEKDMARVYFQSAVDFCHSCGVYHRDLNLENLLLDEDGNLKVTDFGLNAFTITEHLKQDELLHTSCGTSAYVAPDVIFYVLLVGFVPFQDDNLIWCIENFTEEISSVRHGFHLKLVG</sequence>
<dbReference type="PROSITE" id="PS50011">
    <property type="entry name" value="PROTEIN_KINASE_DOM"/>
    <property type="match status" value="1"/>
</dbReference>
<dbReference type="AlphaFoldDB" id="A0A6A2Z0A2"/>
<comment type="caution">
    <text evidence="7">The sequence shown here is derived from an EMBL/GenBank/DDBJ whole genome shotgun (WGS) entry which is preliminary data.</text>
</comment>
<evidence type="ECO:0000256" key="5">
    <source>
        <dbReference type="ARBA" id="ARBA00022840"/>
    </source>
</evidence>
<dbReference type="GO" id="GO:0007165">
    <property type="term" value="P:signal transduction"/>
    <property type="evidence" value="ECO:0007669"/>
    <property type="project" value="TreeGrafter"/>
</dbReference>
<evidence type="ECO:0000256" key="3">
    <source>
        <dbReference type="ARBA" id="ARBA00022741"/>
    </source>
</evidence>
<evidence type="ECO:0000259" key="6">
    <source>
        <dbReference type="PROSITE" id="PS50011"/>
    </source>
</evidence>
<dbReference type="Gene3D" id="1.10.510.10">
    <property type="entry name" value="Transferase(Phosphotransferase) domain 1"/>
    <property type="match status" value="1"/>
</dbReference>
<dbReference type="PANTHER" id="PTHR43895">
    <property type="entry name" value="CALCIUM/CALMODULIN-DEPENDENT PROTEIN KINASE KINASE-RELATED"/>
    <property type="match status" value="1"/>
</dbReference>
<dbReference type="GO" id="GO:0005524">
    <property type="term" value="F:ATP binding"/>
    <property type="evidence" value="ECO:0007669"/>
    <property type="project" value="UniProtKB-KW"/>
</dbReference>
<keyword evidence="2" id="KW-0808">Transferase</keyword>
<evidence type="ECO:0000256" key="1">
    <source>
        <dbReference type="ARBA" id="ARBA00022527"/>
    </source>
</evidence>
<dbReference type="Proteomes" id="UP000436088">
    <property type="component" value="Unassembled WGS sequence"/>
</dbReference>
<keyword evidence="5" id="KW-0067">ATP-binding</keyword>
<dbReference type="InterPro" id="IPR000719">
    <property type="entry name" value="Prot_kinase_dom"/>
</dbReference>
<gene>
    <name evidence="7" type="ORF">F3Y22_tig00111100pilonHSYRG00148</name>
</gene>
<evidence type="ECO:0000313" key="8">
    <source>
        <dbReference type="Proteomes" id="UP000436088"/>
    </source>
</evidence>
<evidence type="ECO:0000256" key="4">
    <source>
        <dbReference type="ARBA" id="ARBA00022777"/>
    </source>
</evidence>
<dbReference type="GO" id="GO:0004674">
    <property type="term" value="F:protein serine/threonine kinase activity"/>
    <property type="evidence" value="ECO:0007669"/>
    <property type="project" value="UniProtKB-KW"/>
</dbReference>
<feature type="domain" description="Protein kinase" evidence="6">
    <location>
        <begin position="1"/>
        <end position="157"/>
    </location>
</feature>
<keyword evidence="8" id="KW-1185">Reference proteome</keyword>
<dbReference type="SMART" id="SM00220">
    <property type="entry name" value="S_TKc"/>
    <property type="match status" value="1"/>
</dbReference>
<dbReference type="InterPro" id="IPR011009">
    <property type="entry name" value="Kinase-like_dom_sf"/>
</dbReference>
<dbReference type="EMBL" id="VEPZ02001234">
    <property type="protein sequence ID" value="KAE8685176.1"/>
    <property type="molecule type" value="Genomic_DNA"/>
</dbReference>
<organism evidence="7 8">
    <name type="scientific">Hibiscus syriacus</name>
    <name type="common">Rose of Sharon</name>
    <dbReference type="NCBI Taxonomy" id="106335"/>
    <lineage>
        <taxon>Eukaryota</taxon>
        <taxon>Viridiplantae</taxon>
        <taxon>Streptophyta</taxon>
        <taxon>Embryophyta</taxon>
        <taxon>Tracheophyta</taxon>
        <taxon>Spermatophyta</taxon>
        <taxon>Magnoliopsida</taxon>
        <taxon>eudicotyledons</taxon>
        <taxon>Gunneridae</taxon>
        <taxon>Pentapetalae</taxon>
        <taxon>rosids</taxon>
        <taxon>malvids</taxon>
        <taxon>Malvales</taxon>
        <taxon>Malvaceae</taxon>
        <taxon>Malvoideae</taxon>
        <taxon>Hibiscus</taxon>
    </lineage>
</organism>
<reference evidence="7" key="1">
    <citation type="submission" date="2019-09" db="EMBL/GenBank/DDBJ databases">
        <title>Draft genome information of white flower Hibiscus syriacus.</title>
        <authorList>
            <person name="Kim Y.-M."/>
        </authorList>
    </citation>
    <scope>NUCLEOTIDE SEQUENCE [LARGE SCALE GENOMIC DNA]</scope>
    <source>
        <strain evidence="7">YM2019G1</strain>
    </source>
</reference>
<accession>A0A6A2Z0A2</accession>
<dbReference type="Pfam" id="PF00069">
    <property type="entry name" value="Pkinase"/>
    <property type="match status" value="1"/>
</dbReference>
<keyword evidence="1" id="KW-0723">Serine/threonine-protein kinase</keyword>